<dbReference type="GO" id="GO:0005516">
    <property type="term" value="F:calmodulin binding"/>
    <property type="evidence" value="ECO:0007669"/>
    <property type="project" value="TreeGrafter"/>
</dbReference>
<dbReference type="PANTHER" id="PTHR22706:SF2">
    <property type="entry name" value="SFI1 SPINDLE BODY DOMAIN-CONTAINING PROTEIN"/>
    <property type="match status" value="1"/>
</dbReference>
<name>E4XQG1_OIKDI</name>
<dbReference type="Pfam" id="PF00612">
    <property type="entry name" value="IQ"/>
    <property type="match status" value="3"/>
</dbReference>
<dbReference type="InterPro" id="IPR051185">
    <property type="entry name" value="ASPM"/>
</dbReference>
<dbReference type="GO" id="GO:0051295">
    <property type="term" value="P:establishment of meiotic spindle localization"/>
    <property type="evidence" value="ECO:0007669"/>
    <property type="project" value="TreeGrafter"/>
</dbReference>
<evidence type="ECO:0000313" key="3">
    <source>
        <dbReference type="Proteomes" id="UP000001307"/>
    </source>
</evidence>
<dbReference type="EMBL" id="FN653105">
    <property type="protein sequence ID" value="CBY12047.1"/>
    <property type="molecule type" value="Genomic_DNA"/>
</dbReference>
<gene>
    <name evidence="2" type="ORF">GSOID_T00017914001</name>
</gene>
<dbReference type="SMART" id="SM00015">
    <property type="entry name" value="IQ"/>
    <property type="match status" value="3"/>
</dbReference>
<dbReference type="Proteomes" id="UP000001307">
    <property type="component" value="Unassembled WGS sequence"/>
</dbReference>
<evidence type="ECO:0008006" key="4">
    <source>
        <dbReference type="Google" id="ProtNLM"/>
    </source>
</evidence>
<proteinExistence type="predicted"/>
<dbReference type="GO" id="GO:0000922">
    <property type="term" value="C:spindle pole"/>
    <property type="evidence" value="ECO:0007669"/>
    <property type="project" value="TreeGrafter"/>
</dbReference>
<dbReference type="PANTHER" id="PTHR22706">
    <property type="entry name" value="ASSEMBLY FACTOR FOR SPINDLE MICROTUBULES"/>
    <property type="match status" value="1"/>
</dbReference>
<dbReference type="InParanoid" id="E4XQG1"/>
<evidence type="ECO:0000256" key="1">
    <source>
        <dbReference type="SAM" id="MobiDB-lite"/>
    </source>
</evidence>
<dbReference type="GO" id="GO:0000278">
    <property type="term" value="P:mitotic cell cycle"/>
    <property type="evidence" value="ECO:0007669"/>
    <property type="project" value="TreeGrafter"/>
</dbReference>
<protein>
    <recommendedName>
        <fullName evidence="4">Spermatogenesis-associated protein 17</fullName>
    </recommendedName>
</protein>
<dbReference type="OrthoDB" id="190375at2759"/>
<evidence type="ECO:0000313" key="2">
    <source>
        <dbReference type="EMBL" id="CBY12047.1"/>
    </source>
</evidence>
<keyword evidence="3" id="KW-1185">Reference proteome</keyword>
<sequence length="253" mass="30290">MEDLFKLQQEADEQRIAEYNAALKIQAWFRGNRIRKYMRFLHDTAAKIQSTFRMFTTRKRYYVKVKEALVQRKEAEAHKAAAKIQKIWRGYYTRKYIHNYYARRNYLLAVEERNIEIREQLARFAQNQKEIKEREERMKFEEEKILLARKHHYMMSTYQQNGVFASPWFPNTGFEDLISQVPPLSKEERKNLMKPVKSEGLEKNSPRELPPLKNVIQPKQQGPFRDPTICCVLAYNPTITPVIMLPVITHQYT</sequence>
<dbReference type="Gene3D" id="1.20.5.190">
    <property type="match status" value="1"/>
</dbReference>
<dbReference type="InterPro" id="IPR000048">
    <property type="entry name" value="IQ_motif_EF-hand-BS"/>
</dbReference>
<dbReference type="InterPro" id="IPR027417">
    <property type="entry name" value="P-loop_NTPase"/>
</dbReference>
<dbReference type="SUPFAM" id="SSF52540">
    <property type="entry name" value="P-loop containing nucleoside triphosphate hydrolases"/>
    <property type="match status" value="1"/>
</dbReference>
<feature type="region of interest" description="Disordered" evidence="1">
    <location>
        <begin position="188"/>
        <end position="218"/>
    </location>
</feature>
<dbReference type="GO" id="GO:0007051">
    <property type="term" value="P:spindle organization"/>
    <property type="evidence" value="ECO:0007669"/>
    <property type="project" value="TreeGrafter"/>
</dbReference>
<reference evidence="2" key="1">
    <citation type="journal article" date="2010" name="Science">
        <title>Plasticity of animal genome architecture unmasked by rapid evolution of a pelagic tunicate.</title>
        <authorList>
            <person name="Denoeud F."/>
            <person name="Henriet S."/>
            <person name="Mungpakdee S."/>
            <person name="Aury J.M."/>
            <person name="Da Silva C."/>
            <person name="Brinkmann H."/>
            <person name="Mikhaleva J."/>
            <person name="Olsen L.C."/>
            <person name="Jubin C."/>
            <person name="Canestro C."/>
            <person name="Bouquet J.M."/>
            <person name="Danks G."/>
            <person name="Poulain J."/>
            <person name="Campsteijn C."/>
            <person name="Adamski M."/>
            <person name="Cross I."/>
            <person name="Yadetie F."/>
            <person name="Muffato M."/>
            <person name="Louis A."/>
            <person name="Butcher S."/>
            <person name="Tsagkogeorga G."/>
            <person name="Konrad A."/>
            <person name="Singh S."/>
            <person name="Jensen M.F."/>
            <person name="Cong E.H."/>
            <person name="Eikeseth-Otteraa H."/>
            <person name="Noel B."/>
            <person name="Anthouard V."/>
            <person name="Porcel B.M."/>
            <person name="Kachouri-Lafond R."/>
            <person name="Nishino A."/>
            <person name="Ugolini M."/>
            <person name="Chourrout P."/>
            <person name="Nishida H."/>
            <person name="Aasland R."/>
            <person name="Huzurbazar S."/>
            <person name="Westhof E."/>
            <person name="Delsuc F."/>
            <person name="Lehrach H."/>
            <person name="Reinhardt R."/>
            <person name="Weissenbach J."/>
            <person name="Roy S.W."/>
            <person name="Artiguenave F."/>
            <person name="Postlethwait J.H."/>
            <person name="Manak J.R."/>
            <person name="Thompson E.M."/>
            <person name="Jaillon O."/>
            <person name="Du Pasquier L."/>
            <person name="Boudinot P."/>
            <person name="Liberles D.A."/>
            <person name="Volff J.N."/>
            <person name="Philippe H."/>
            <person name="Lenhard B."/>
            <person name="Roest Crollius H."/>
            <person name="Wincker P."/>
            <person name="Chourrout D."/>
        </authorList>
    </citation>
    <scope>NUCLEOTIDE SEQUENCE [LARGE SCALE GENOMIC DNA]</scope>
</reference>
<organism evidence="2">
    <name type="scientific">Oikopleura dioica</name>
    <name type="common">Tunicate</name>
    <dbReference type="NCBI Taxonomy" id="34765"/>
    <lineage>
        <taxon>Eukaryota</taxon>
        <taxon>Metazoa</taxon>
        <taxon>Chordata</taxon>
        <taxon>Tunicata</taxon>
        <taxon>Appendicularia</taxon>
        <taxon>Copelata</taxon>
        <taxon>Oikopleuridae</taxon>
        <taxon>Oikopleura</taxon>
    </lineage>
</organism>
<dbReference type="PROSITE" id="PS50096">
    <property type="entry name" value="IQ"/>
    <property type="match status" value="3"/>
</dbReference>
<accession>E4XQG1</accession>
<feature type="compositionally biased region" description="Basic and acidic residues" evidence="1">
    <location>
        <begin position="188"/>
        <end position="206"/>
    </location>
</feature>
<dbReference type="AlphaFoldDB" id="E4XQG1"/>